<name>A0A1S1Q6V7_9ACTN</name>
<dbReference type="Proteomes" id="UP000179627">
    <property type="component" value="Unassembled WGS sequence"/>
</dbReference>
<protein>
    <submittedName>
        <fullName evidence="3">Metallophosphoesterase</fullName>
    </submittedName>
</protein>
<dbReference type="Gene3D" id="3.60.21.10">
    <property type="match status" value="1"/>
</dbReference>
<dbReference type="AlphaFoldDB" id="A0A1S1Q6V7"/>
<dbReference type="Pfam" id="PF12850">
    <property type="entry name" value="Metallophos_2"/>
    <property type="match status" value="1"/>
</dbReference>
<keyword evidence="4" id="KW-1185">Reference proteome</keyword>
<gene>
    <name evidence="3" type="ORF">CC117_30785</name>
</gene>
<proteinExistence type="inferred from homology"/>
<dbReference type="InterPro" id="IPR029052">
    <property type="entry name" value="Metallo-depent_PP-like"/>
</dbReference>
<reference evidence="4" key="1">
    <citation type="submission" date="2016-07" db="EMBL/GenBank/DDBJ databases">
        <title>Sequence Frankia sp. strain CcI1.17.</title>
        <authorList>
            <person name="Ghodhbane-Gtari F."/>
            <person name="Swanson E."/>
            <person name="Gueddou A."/>
            <person name="Morris K."/>
            <person name="Hezbri K."/>
            <person name="Ktari A."/>
            <person name="Nouioui I."/>
            <person name="Abebe-Akele F."/>
            <person name="Simpson S."/>
            <person name="Thomas K."/>
            <person name="Gtari M."/>
            <person name="Tisa L.S."/>
            <person name="Hurst S."/>
        </authorList>
    </citation>
    <scope>NUCLEOTIDE SEQUENCE [LARGE SCALE GENOMIC DNA]</scope>
    <source>
        <strain evidence="4">Cc1.17</strain>
    </source>
</reference>
<evidence type="ECO:0000313" key="3">
    <source>
        <dbReference type="EMBL" id="OHV27934.1"/>
    </source>
</evidence>
<comment type="caution">
    <text evidence="3">The sequence shown here is derived from an EMBL/GenBank/DDBJ whole genome shotgun (WGS) entry which is preliminary data.</text>
</comment>
<accession>A0A1S1Q6V7</accession>
<comment type="similarity">
    <text evidence="1">Belongs to the metallophosphoesterase superfamily. YfcE family.</text>
</comment>
<organism evidence="3 4">
    <name type="scientific">Parafrankia colletiae</name>
    <dbReference type="NCBI Taxonomy" id="573497"/>
    <lineage>
        <taxon>Bacteria</taxon>
        <taxon>Bacillati</taxon>
        <taxon>Actinomycetota</taxon>
        <taxon>Actinomycetes</taxon>
        <taxon>Frankiales</taxon>
        <taxon>Frankiaceae</taxon>
        <taxon>Parafrankia</taxon>
    </lineage>
</organism>
<evidence type="ECO:0000313" key="4">
    <source>
        <dbReference type="Proteomes" id="UP000179627"/>
    </source>
</evidence>
<dbReference type="RefSeq" id="WP_071092112.1">
    <property type="nucleotide sequence ID" value="NZ_MBLM01000183.1"/>
</dbReference>
<dbReference type="OrthoDB" id="9813918at2"/>
<feature type="domain" description="Calcineurin-like phosphoesterase" evidence="2">
    <location>
        <begin position="1"/>
        <end position="174"/>
    </location>
</feature>
<dbReference type="SUPFAM" id="SSF56300">
    <property type="entry name" value="Metallo-dependent phosphatases"/>
    <property type="match status" value="1"/>
</dbReference>
<sequence>MRYAVMADLHGKRKALRRVLTAAGQAGVDEVVCLGDYLEAKVPMRRHDPARFWPLDEVVDPDPELWAELVDVRRVLGNQEERIRDLLEPEQIPDLLAPLLTGTSITHVDCAVGMHGHQIGWDFDEESDAFVPRAGDVPAVPLVLVGHTHRRAVFEIRWGGPGSVRSVPVTPGRPVPVPVRAPGAELVTTVVNVGPAIGRPSNWLFFDADRGEVVFEEA</sequence>
<dbReference type="InterPro" id="IPR024654">
    <property type="entry name" value="Calcineurin-like_PHP_lpxH"/>
</dbReference>
<evidence type="ECO:0000256" key="1">
    <source>
        <dbReference type="ARBA" id="ARBA00008950"/>
    </source>
</evidence>
<dbReference type="EMBL" id="MBLM01000183">
    <property type="protein sequence ID" value="OHV27934.1"/>
    <property type="molecule type" value="Genomic_DNA"/>
</dbReference>
<evidence type="ECO:0000259" key="2">
    <source>
        <dbReference type="Pfam" id="PF12850"/>
    </source>
</evidence>